<dbReference type="InterPro" id="IPR050816">
    <property type="entry name" value="Flavin-dep_Halogenase_NPB"/>
</dbReference>
<dbReference type="AlphaFoldDB" id="A0A3N9XV77"/>
<keyword evidence="1" id="KW-0560">Oxidoreductase</keyword>
<comment type="caution">
    <text evidence="4">The sequence shown here is derived from an EMBL/GenBank/DDBJ whole genome shotgun (WGS) entry which is preliminary data.</text>
</comment>
<evidence type="ECO:0000256" key="2">
    <source>
        <dbReference type="ARBA" id="ARBA00038396"/>
    </source>
</evidence>
<dbReference type="PANTHER" id="PTHR43747">
    <property type="entry name" value="FAD-BINDING PROTEIN"/>
    <property type="match status" value="1"/>
</dbReference>
<sequence length="587" mass="66664">MMEGAAAHNGSFDVVVIGSGLAGSTLAACLARNGARTLVLDAGTHPRFAVGESTIPYTSMAMRLISERYGVPEIKYLSTFESVYAHINTTGGVKRNFGFVYQRPGEQQRPEESNMFQIPKILNTENHFFRQDIDNFMLTVAAKHGAVIRQQVRVANVQVDDDGVTLDVGPGAPVRARYVVDASGFRSALAEQFDLREEPTRLEHHSRSLFTHMVGVRPYDDFAPRSEYGNPTRWHEGTLHHIFEGGWMWVIPFDNHPRSTNDLCSVGVQFDPRTHPVPDCSPEEEFRRFLERFPGIAQQFTNATPVREWVRTGRLQYSPKKTVGYRWCLMSHAAGFVDALFSRGLSNTMEIINALTQRLLDALKDDDFSVERFEYVQELEQGQLDFNDDLVNNAYIAFRDWDLWDAWFRVWALTQILSTFEISRGYSLYSKTRDSAVLRRMERPWWRVDLREFDRSKVDDPDHAAVLEFLADVSRMMRAVDAGEAQPKDVANQIRERLARAPFVPPAFGLADPSVRITGASAAKVLGTLRWAKRDAPPAIGELTYEGLTLFMRKRFARGEFEPVEEIKQKLAGWPVLGSRLRVPEPK</sequence>
<dbReference type="Proteomes" id="UP000278981">
    <property type="component" value="Unassembled WGS sequence"/>
</dbReference>
<dbReference type="PRINTS" id="PR00420">
    <property type="entry name" value="RNGMNOXGNASE"/>
</dbReference>
<evidence type="ECO:0000256" key="1">
    <source>
        <dbReference type="ARBA" id="ARBA00023002"/>
    </source>
</evidence>
<feature type="domain" description="FAD-binding" evidence="3">
    <location>
        <begin position="12"/>
        <end position="198"/>
    </location>
</feature>
<dbReference type="EMBL" id="QDGB01000371">
    <property type="protein sequence ID" value="RQX11413.1"/>
    <property type="molecule type" value="Genomic_DNA"/>
</dbReference>
<name>A0A3N9XV77_9ACTN</name>
<proteinExistence type="inferred from homology"/>
<evidence type="ECO:0000259" key="3">
    <source>
        <dbReference type="Pfam" id="PF01494"/>
    </source>
</evidence>
<dbReference type="InterPro" id="IPR002938">
    <property type="entry name" value="FAD-bd"/>
</dbReference>
<dbReference type="Pfam" id="PF01494">
    <property type="entry name" value="FAD_binding_3"/>
    <property type="match status" value="1"/>
</dbReference>
<dbReference type="SUPFAM" id="SSF51905">
    <property type="entry name" value="FAD/NAD(P)-binding domain"/>
    <property type="match status" value="1"/>
</dbReference>
<dbReference type="InterPro" id="IPR036188">
    <property type="entry name" value="FAD/NAD-bd_sf"/>
</dbReference>
<accession>A0A3N9XV77</accession>
<reference evidence="4 5" key="1">
    <citation type="submission" date="2018-04" db="EMBL/GenBank/DDBJ databases">
        <title>Micromonosporas from Atacama Desert.</title>
        <authorList>
            <person name="Carro L."/>
            <person name="Klenk H.-P."/>
            <person name="Goodfellow M."/>
        </authorList>
    </citation>
    <scope>NUCLEOTIDE SEQUENCE [LARGE SCALE GENOMIC DNA]</scope>
    <source>
        <strain evidence="4 5">LB19</strain>
    </source>
</reference>
<dbReference type="Gene3D" id="3.50.50.60">
    <property type="entry name" value="FAD/NAD(P)-binding domain"/>
    <property type="match status" value="1"/>
</dbReference>
<protein>
    <submittedName>
        <fullName evidence="4">FAD-dependent oxidoreductase</fullName>
    </submittedName>
</protein>
<comment type="similarity">
    <text evidence="2">Belongs to the flavin-dependent halogenase family. Bacterial tryptophan halogenase subfamily.</text>
</comment>
<dbReference type="OrthoDB" id="103324at2"/>
<gene>
    <name evidence="4" type="ORF">DDE19_30720</name>
</gene>
<evidence type="ECO:0000313" key="4">
    <source>
        <dbReference type="EMBL" id="RQX11413.1"/>
    </source>
</evidence>
<dbReference type="GO" id="GO:0016491">
    <property type="term" value="F:oxidoreductase activity"/>
    <property type="evidence" value="ECO:0007669"/>
    <property type="project" value="UniProtKB-KW"/>
</dbReference>
<dbReference type="PANTHER" id="PTHR43747:SF5">
    <property type="entry name" value="FAD-BINDING DOMAIN-CONTAINING PROTEIN"/>
    <property type="match status" value="1"/>
</dbReference>
<organism evidence="4 5">
    <name type="scientific">Micromonospora ureilytica</name>
    <dbReference type="NCBI Taxonomy" id="709868"/>
    <lineage>
        <taxon>Bacteria</taxon>
        <taxon>Bacillati</taxon>
        <taxon>Actinomycetota</taxon>
        <taxon>Actinomycetes</taxon>
        <taxon>Micromonosporales</taxon>
        <taxon>Micromonosporaceae</taxon>
        <taxon>Micromonospora</taxon>
    </lineage>
</organism>
<evidence type="ECO:0000313" key="5">
    <source>
        <dbReference type="Proteomes" id="UP000278981"/>
    </source>
</evidence>
<dbReference type="GO" id="GO:0071949">
    <property type="term" value="F:FAD binding"/>
    <property type="evidence" value="ECO:0007669"/>
    <property type="project" value="InterPro"/>
</dbReference>